<name>A0A644YKV0_9ZZZZ</name>
<proteinExistence type="predicted"/>
<dbReference type="AlphaFoldDB" id="A0A644YKV0"/>
<comment type="caution">
    <text evidence="1">The sequence shown here is derived from an EMBL/GenBank/DDBJ whole genome shotgun (WGS) entry which is preliminary data.</text>
</comment>
<organism evidence="1">
    <name type="scientific">bioreactor metagenome</name>
    <dbReference type="NCBI Taxonomy" id="1076179"/>
    <lineage>
        <taxon>unclassified sequences</taxon>
        <taxon>metagenomes</taxon>
        <taxon>ecological metagenomes</taxon>
    </lineage>
</organism>
<accession>A0A644YKV0</accession>
<sequence length="48" mass="5235">MIFEKSILNKRLACSDDNEKCTITPQQPASGGFPEVIPRCRLNLGTAA</sequence>
<gene>
    <name evidence="1" type="ORF">SDC9_75548</name>
</gene>
<dbReference type="EMBL" id="VSSQ01005403">
    <property type="protein sequence ID" value="MPM29010.1"/>
    <property type="molecule type" value="Genomic_DNA"/>
</dbReference>
<protein>
    <submittedName>
        <fullName evidence="1">Uncharacterized protein</fullName>
    </submittedName>
</protein>
<evidence type="ECO:0000313" key="1">
    <source>
        <dbReference type="EMBL" id="MPM29010.1"/>
    </source>
</evidence>
<reference evidence="1" key="1">
    <citation type="submission" date="2019-08" db="EMBL/GenBank/DDBJ databases">
        <authorList>
            <person name="Kucharzyk K."/>
            <person name="Murdoch R.W."/>
            <person name="Higgins S."/>
            <person name="Loffler F."/>
        </authorList>
    </citation>
    <scope>NUCLEOTIDE SEQUENCE</scope>
</reference>